<accession>A0ABS4FQ27</accession>
<comment type="caution">
    <text evidence="7">The sequence shown here is derived from an EMBL/GenBank/DDBJ whole genome shotgun (WGS) entry which is preliminary data.</text>
</comment>
<sequence>MIFVYENNITGSSVDVNFKKTRMKWKWGMMMHLFLRNASFRKLSLANIFSVFGDKLYYLALITFVSTFEQANLAIGLVSISELFPPLLSTFTGYKADSTVNRGRYLLISGIARSFMYLIIGLTFTLQLSQWSILIIAVILNFISDTLGSYSSGLTTPLTVEVTGEKDYPIASGFMTGIGQIVGLIAQFIGVSLLFIASYSQLAFINASTFFISVLILLLFFKTNASLYKRQVSQSAQSTKQSAQLAQSDESVSSTGYLSALKQSFTYLKQEKQLLPIIISILMLNTALSSITPILQMMIAGNVNLIIFSYSLTVTIVGAVITVSMSIGGVFGVPLLKNYRLQSITFNCLIALTGFFLTLFLQNIYMICVFLIPVGFLVGVSIPKLSAWIVGAVARENLATSIGIINTILVGIAPLSTLVFVTVASTTSPMVSVTILIMFSVVMAVIQVVSTLKERGKKLGVRVGG</sequence>
<feature type="transmembrane region" description="Helical" evidence="6">
    <location>
        <begin position="430"/>
        <end position="452"/>
    </location>
</feature>
<reference evidence="7 8" key="1">
    <citation type="submission" date="2021-03" db="EMBL/GenBank/DDBJ databases">
        <title>Genomic Encyclopedia of Type Strains, Phase IV (KMG-IV): sequencing the most valuable type-strain genomes for metagenomic binning, comparative biology and taxonomic classification.</title>
        <authorList>
            <person name="Goeker M."/>
        </authorList>
    </citation>
    <scope>NUCLEOTIDE SEQUENCE [LARGE SCALE GENOMIC DNA]</scope>
    <source>
        <strain evidence="7 8">DSM 14349</strain>
    </source>
</reference>
<dbReference type="PANTHER" id="PTHR23513">
    <property type="entry name" value="INTEGRAL MEMBRANE EFFLUX PROTEIN-RELATED"/>
    <property type="match status" value="1"/>
</dbReference>
<dbReference type="SUPFAM" id="SSF103473">
    <property type="entry name" value="MFS general substrate transporter"/>
    <property type="match status" value="1"/>
</dbReference>
<dbReference type="EMBL" id="JAGGKG010000004">
    <property type="protein sequence ID" value="MBP1904684.1"/>
    <property type="molecule type" value="Genomic_DNA"/>
</dbReference>
<dbReference type="Proteomes" id="UP001519272">
    <property type="component" value="Unassembled WGS sequence"/>
</dbReference>
<evidence type="ECO:0000256" key="4">
    <source>
        <dbReference type="ARBA" id="ARBA00022989"/>
    </source>
</evidence>
<evidence type="ECO:0000256" key="6">
    <source>
        <dbReference type="SAM" id="Phobius"/>
    </source>
</evidence>
<gene>
    <name evidence="7" type="ORF">J2Z32_001307</name>
</gene>
<feature type="transmembrane region" description="Helical" evidence="6">
    <location>
        <begin position="274"/>
        <end position="295"/>
    </location>
</feature>
<feature type="transmembrane region" description="Helical" evidence="6">
    <location>
        <begin position="58"/>
        <end position="84"/>
    </location>
</feature>
<dbReference type="Pfam" id="PF07690">
    <property type="entry name" value="MFS_1"/>
    <property type="match status" value="1"/>
</dbReference>
<proteinExistence type="predicted"/>
<dbReference type="PANTHER" id="PTHR23513:SF6">
    <property type="entry name" value="MAJOR FACILITATOR SUPERFAMILY ASSOCIATED DOMAIN-CONTAINING PROTEIN"/>
    <property type="match status" value="1"/>
</dbReference>
<feature type="transmembrane region" description="Helical" evidence="6">
    <location>
        <begin position="105"/>
        <end position="125"/>
    </location>
</feature>
<organism evidence="7 8">
    <name type="scientific">Paenibacillus turicensis</name>
    <dbReference type="NCBI Taxonomy" id="160487"/>
    <lineage>
        <taxon>Bacteria</taxon>
        <taxon>Bacillati</taxon>
        <taxon>Bacillota</taxon>
        <taxon>Bacilli</taxon>
        <taxon>Bacillales</taxon>
        <taxon>Paenibacillaceae</taxon>
        <taxon>Paenibacillus</taxon>
    </lineage>
</organism>
<keyword evidence="8" id="KW-1185">Reference proteome</keyword>
<keyword evidence="5 6" id="KW-0472">Membrane</keyword>
<feature type="transmembrane region" description="Helical" evidence="6">
    <location>
        <begin position="170"/>
        <end position="196"/>
    </location>
</feature>
<keyword evidence="4 6" id="KW-1133">Transmembrane helix</keyword>
<feature type="transmembrane region" description="Helical" evidence="6">
    <location>
        <begin position="370"/>
        <end position="390"/>
    </location>
</feature>
<name>A0ABS4FQ27_9BACL</name>
<comment type="subcellular location">
    <subcellularLocation>
        <location evidence="1">Cell membrane</location>
        <topology evidence="1">Multi-pass membrane protein</topology>
    </subcellularLocation>
</comment>
<keyword evidence="3 6" id="KW-0812">Transmembrane</keyword>
<dbReference type="InterPro" id="IPR036259">
    <property type="entry name" value="MFS_trans_sf"/>
</dbReference>
<dbReference type="Gene3D" id="1.20.1250.20">
    <property type="entry name" value="MFS general substrate transporter like domains"/>
    <property type="match status" value="1"/>
</dbReference>
<evidence type="ECO:0000256" key="5">
    <source>
        <dbReference type="ARBA" id="ARBA00023136"/>
    </source>
</evidence>
<feature type="transmembrane region" description="Helical" evidence="6">
    <location>
        <begin position="307"/>
        <end position="332"/>
    </location>
</feature>
<feature type="transmembrane region" description="Helical" evidence="6">
    <location>
        <begin position="202"/>
        <end position="221"/>
    </location>
</feature>
<keyword evidence="2" id="KW-1003">Cell membrane</keyword>
<evidence type="ECO:0000256" key="2">
    <source>
        <dbReference type="ARBA" id="ARBA00022475"/>
    </source>
</evidence>
<feature type="transmembrane region" description="Helical" evidence="6">
    <location>
        <begin position="131"/>
        <end position="150"/>
    </location>
</feature>
<protein>
    <submittedName>
        <fullName evidence="7">MFS family permease</fullName>
    </submittedName>
</protein>
<evidence type="ECO:0000256" key="1">
    <source>
        <dbReference type="ARBA" id="ARBA00004651"/>
    </source>
</evidence>
<dbReference type="InterPro" id="IPR011701">
    <property type="entry name" value="MFS"/>
</dbReference>
<evidence type="ECO:0000256" key="3">
    <source>
        <dbReference type="ARBA" id="ARBA00022692"/>
    </source>
</evidence>
<evidence type="ECO:0000313" key="7">
    <source>
        <dbReference type="EMBL" id="MBP1904684.1"/>
    </source>
</evidence>
<evidence type="ECO:0000313" key="8">
    <source>
        <dbReference type="Proteomes" id="UP001519272"/>
    </source>
</evidence>
<feature type="transmembrane region" description="Helical" evidence="6">
    <location>
        <begin position="402"/>
        <end position="424"/>
    </location>
</feature>
<feature type="transmembrane region" description="Helical" evidence="6">
    <location>
        <begin position="344"/>
        <end position="364"/>
    </location>
</feature>